<keyword evidence="2" id="KW-1185">Reference proteome</keyword>
<evidence type="ECO:0000313" key="1">
    <source>
        <dbReference type="EMBL" id="AIB06963.1"/>
    </source>
</evidence>
<dbReference type="KEGG" id="vg:19736355"/>
<evidence type="ECO:0000313" key="2">
    <source>
        <dbReference type="Proteomes" id="UP000026987"/>
    </source>
</evidence>
<gene>
    <name evidence="1" type="ORF">PE3_008</name>
</gene>
<dbReference type="RefSeq" id="YP_009044256.1">
    <property type="nucleotide sequence ID" value="NC_024379.1"/>
</dbReference>
<proteinExistence type="predicted"/>
<dbReference type="EMBL" id="KJ748011">
    <property type="protein sequence ID" value="AIB06963.1"/>
    <property type="molecule type" value="Genomic_DNA"/>
</dbReference>
<reference evidence="2" key="1">
    <citation type="submission" date="2014-04" db="EMBL/GenBank/DDBJ databases">
        <title>New E.coli O157:H7 phage PE-3 complete genome.</title>
        <authorList>
            <person name="Xin Y."/>
            <person name="Chun L.X."/>
            <person name="Juan L."/>
            <person name="Jing H."/>
        </authorList>
    </citation>
    <scope>NUCLEOTIDE SEQUENCE [LARGE SCALE GENOMIC DNA]</scope>
</reference>
<dbReference type="OrthoDB" id="23040at10239"/>
<dbReference type="GeneID" id="19736355"/>
<protein>
    <submittedName>
        <fullName evidence="1">Uncharacterized protein</fullName>
    </submittedName>
</protein>
<dbReference type="Proteomes" id="UP000026987">
    <property type="component" value="Genome"/>
</dbReference>
<organism evidence="1 2">
    <name type="scientific">Escherichia phage PE3-1</name>
    <dbReference type="NCBI Taxonomy" id="1498170"/>
    <lineage>
        <taxon>Viruses</taxon>
        <taxon>Duplodnaviria</taxon>
        <taxon>Heunggongvirae</taxon>
        <taxon>Uroviricota</taxon>
        <taxon>Caudoviricetes</taxon>
        <taxon>Autographivirales</taxon>
        <taxon>Autotranscriptaviridae</taxon>
        <taxon>Studiervirinae</taxon>
        <taxon>Kayfunavirus</taxon>
        <taxon>Kayfunavirus PE31</taxon>
    </lineage>
</organism>
<name>A0A060D1E4_9CAUD</name>
<sequence length="71" mass="7840">MKFAHKQAGVNGGTQIVTVTEHNGKGLVKTTVIPTELSKQLNVPFKTLVHLVESNHEKYLKDAVSKLEQTK</sequence>
<accession>A0A060D1E4</accession>